<gene>
    <name evidence="1" type="ORF">GCM10022232_52690</name>
</gene>
<comment type="caution">
    <text evidence="1">The sequence shown here is derived from an EMBL/GenBank/DDBJ whole genome shotgun (WGS) entry which is preliminary data.</text>
</comment>
<dbReference type="Proteomes" id="UP001500456">
    <property type="component" value="Unassembled WGS sequence"/>
</dbReference>
<organism evidence="1 2">
    <name type="scientific">Streptomyces plumbiresistens</name>
    <dbReference type="NCBI Taxonomy" id="511811"/>
    <lineage>
        <taxon>Bacteria</taxon>
        <taxon>Bacillati</taxon>
        <taxon>Actinomycetota</taxon>
        <taxon>Actinomycetes</taxon>
        <taxon>Kitasatosporales</taxon>
        <taxon>Streptomycetaceae</taxon>
        <taxon>Streptomyces</taxon>
    </lineage>
</organism>
<protein>
    <submittedName>
        <fullName evidence="1">Uncharacterized protein</fullName>
    </submittedName>
</protein>
<dbReference type="EMBL" id="BAAAZX010000015">
    <property type="protein sequence ID" value="GAA4006363.1"/>
    <property type="molecule type" value="Genomic_DNA"/>
</dbReference>
<keyword evidence="2" id="KW-1185">Reference proteome</keyword>
<sequence>MTTNAAMVTLSRLMRLKAMRAGERPAMAGTSGREADGCSSAGSVVPVPIGTGWCCVVIVRTSRV</sequence>
<proteinExistence type="predicted"/>
<name>A0ABP7S422_9ACTN</name>
<accession>A0ABP7S422</accession>
<evidence type="ECO:0000313" key="1">
    <source>
        <dbReference type="EMBL" id="GAA4006363.1"/>
    </source>
</evidence>
<evidence type="ECO:0000313" key="2">
    <source>
        <dbReference type="Proteomes" id="UP001500456"/>
    </source>
</evidence>
<reference evidence="2" key="1">
    <citation type="journal article" date="2019" name="Int. J. Syst. Evol. Microbiol.">
        <title>The Global Catalogue of Microorganisms (GCM) 10K type strain sequencing project: providing services to taxonomists for standard genome sequencing and annotation.</title>
        <authorList>
            <consortium name="The Broad Institute Genomics Platform"/>
            <consortium name="The Broad Institute Genome Sequencing Center for Infectious Disease"/>
            <person name="Wu L."/>
            <person name="Ma J."/>
        </authorList>
    </citation>
    <scope>NUCLEOTIDE SEQUENCE [LARGE SCALE GENOMIC DNA]</scope>
    <source>
        <strain evidence="2">JCM 16924</strain>
    </source>
</reference>